<sequence length="64" mass="7075">SVPYASIGGFVFDTDTKMYYLIIALTLIAGLAALNLEYADNNSTDKSAIERLQSTKEHNRQSFS</sequence>
<dbReference type="AlphaFoldDB" id="X1ARR1"/>
<proteinExistence type="predicted"/>
<reference evidence="2" key="1">
    <citation type="journal article" date="2014" name="Front. Microbiol.">
        <title>High frequency of phylogenetically diverse reductive dehalogenase-homologous genes in deep subseafloor sedimentary metagenomes.</title>
        <authorList>
            <person name="Kawai M."/>
            <person name="Futagami T."/>
            <person name="Toyoda A."/>
            <person name="Takaki Y."/>
            <person name="Nishi S."/>
            <person name="Hori S."/>
            <person name="Arai W."/>
            <person name="Tsubouchi T."/>
            <person name="Morono Y."/>
            <person name="Uchiyama I."/>
            <person name="Ito T."/>
            <person name="Fujiyama A."/>
            <person name="Inagaki F."/>
            <person name="Takami H."/>
        </authorList>
    </citation>
    <scope>NUCLEOTIDE SEQUENCE</scope>
    <source>
        <strain evidence="2">Expedition CK06-06</strain>
    </source>
</reference>
<comment type="caution">
    <text evidence="2">The sequence shown here is derived from an EMBL/GenBank/DDBJ whole genome shotgun (WGS) entry which is preliminary data.</text>
</comment>
<accession>X1ARR1</accession>
<feature type="non-terminal residue" evidence="2">
    <location>
        <position position="1"/>
    </location>
</feature>
<evidence type="ECO:0000313" key="2">
    <source>
        <dbReference type="EMBL" id="GAG85534.1"/>
    </source>
</evidence>
<evidence type="ECO:0000256" key="1">
    <source>
        <dbReference type="SAM" id="Phobius"/>
    </source>
</evidence>
<name>X1ARR1_9ZZZZ</name>
<protein>
    <submittedName>
        <fullName evidence="2">Uncharacterized protein</fullName>
    </submittedName>
</protein>
<keyword evidence="1" id="KW-0812">Transmembrane</keyword>
<feature type="transmembrane region" description="Helical" evidence="1">
    <location>
        <begin position="18"/>
        <end position="36"/>
    </location>
</feature>
<keyword evidence="1" id="KW-1133">Transmembrane helix</keyword>
<organism evidence="2">
    <name type="scientific">marine sediment metagenome</name>
    <dbReference type="NCBI Taxonomy" id="412755"/>
    <lineage>
        <taxon>unclassified sequences</taxon>
        <taxon>metagenomes</taxon>
        <taxon>ecological metagenomes</taxon>
    </lineage>
</organism>
<keyword evidence="1" id="KW-0472">Membrane</keyword>
<dbReference type="EMBL" id="BART01010132">
    <property type="protein sequence ID" value="GAG85534.1"/>
    <property type="molecule type" value="Genomic_DNA"/>
</dbReference>
<gene>
    <name evidence="2" type="ORF">S01H4_22188</name>
</gene>